<keyword evidence="1" id="KW-0472">Membrane</keyword>
<keyword evidence="3" id="KW-1185">Reference proteome</keyword>
<reference evidence="2 3" key="1">
    <citation type="submission" date="2019-06" db="EMBL/GenBank/DDBJ databases">
        <title>Mycoplasma falconis type strain whole genome sequence.</title>
        <authorList>
            <person name="Spergser J."/>
        </authorList>
    </citation>
    <scope>NUCLEOTIDE SEQUENCE [LARGE SCALE GENOMIC DNA]</scope>
    <source>
        <strain evidence="2 3">ATCC 51372</strain>
    </source>
</reference>
<organism evidence="2 3">
    <name type="scientific">[Mycoplasma] falconis</name>
    <dbReference type="NCBI Taxonomy" id="92403"/>
    <lineage>
        <taxon>Bacteria</taxon>
        <taxon>Bacillati</taxon>
        <taxon>Mycoplasmatota</taxon>
        <taxon>Mycoplasmoidales</taxon>
        <taxon>Metamycoplasmataceae</taxon>
        <taxon>Metamycoplasma</taxon>
    </lineage>
</organism>
<dbReference type="Proteomes" id="UP000319776">
    <property type="component" value="Unassembled WGS sequence"/>
</dbReference>
<feature type="transmembrane region" description="Helical" evidence="1">
    <location>
        <begin position="21"/>
        <end position="41"/>
    </location>
</feature>
<accession>A0A501XA62</accession>
<name>A0A501XA62_9BACT</name>
<dbReference type="OrthoDB" id="393625at2"/>
<dbReference type="RefSeq" id="WP_140781277.1">
    <property type="nucleotide sequence ID" value="NZ_VFSS01000004.1"/>
</dbReference>
<comment type="caution">
    <text evidence="2">The sequence shown here is derived from an EMBL/GenBank/DDBJ whole genome shotgun (WGS) entry which is preliminary data.</text>
</comment>
<keyword evidence="1" id="KW-0812">Transmembrane</keyword>
<dbReference type="AlphaFoldDB" id="A0A501XA62"/>
<protein>
    <recommendedName>
        <fullName evidence="4">Membrane protein P80</fullName>
    </recommendedName>
</protein>
<sequence>MSDKKIRTTEQKAKRKRILWGAFWGTAITAAVSAGIAIPIVQAQKKLPQPTPVLTNDDAIISIVTPNGKNYNLNYGDLDKNHNELNGPKYIASQVEKFLTKYLYEQEYKGSLWYEAVYNADKAENKRRSFALDSIDKIKSENTKKINDLEKKIQEDYGLEKKWDEKFKEELASSQYGNAKSKEEAIEYLTTKQMESNAYRRYQTEVNKDWTYSELKNGIIANRDIYYTYNGEKIEVAKQGETITLSFAKENVNYVLPLENSEELLTENKDQLAIPMFVTKSFVADQKEASRFITPWIERKQAIISDFKLASKPNKDDVVTPWSVSKDEVIKLLSYNAFVLEDKNKVEVAQGIDKIATFSGISPLIIVDETKQEEWNKALIKANNDAKLLEFVSSDKSAADQYGSIGFQNIFSQLQGKEAKEYIPLISILLGDATETTGIYKYNEQNELFTNLKEELNKSLLEIIKNSAGENSQTYKDLKNALDSTNSKELNKTDLNSNNIATLNDTIKNTINSMIDSDFNKAISKVYQTVFSTNNPDNKISSIIKVKDNYLRVTSDGILLQNVYYLSDVNKVNSLIIHDLTIQSKSNYNGAFKKEVLNLNNIFNEILTKDFQVADLLSQDEFINYIKEQSFIQQETNEERKFTQEDIEKAIEYEKLVKQADNSSLINNKAKQIESFVKNEFNSGIYADWKATLEADNQYKWELAPHTNQKPIDYLFKTINDFINSNLSKKLKSN</sequence>
<evidence type="ECO:0000313" key="3">
    <source>
        <dbReference type="Proteomes" id="UP000319776"/>
    </source>
</evidence>
<dbReference type="EMBL" id="VFSS01000004">
    <property type="protein sequence ID" value="TPE57445.1"/>
    <property type="molecule type" value="Genomic_DNA"/>
</dbReference>
<gene>
    <name evidence="2" type="ORF">FJO69_01685</name>
</gene>
<evidence type="ECO:0000313" key="2">
    <source>
        <dbReference type="EMBL" id="TPE57445.1"/>
    </source>
</evidence>
<keyword evidence="1" id="KW-1133">Transmembrane helix</keyword>
<proteinExistence type="predicted"/>
<evidence type="ECO:0000256" key="1">
    <source>
        <dbReference type="SAM" id="Phobius"/>
    </source>
</evidence>
<evidence type="ECO:0008006" key="4">
    <source>
        <dbReference type="Google" id="ProtNLM"/>
    </source>
</evidence>
<dbReference type="NCBIfam" id="NF045833">
    <property type="entry name" value="P80_membrane"/>
    <property type="match status" value="1"/>
</dbReference>